<evidence type="ECO:0000313" key="4">
    <source>
        <dbReference type="Proteomes" id="UP000006591"/>
    </source>
</evidence>
<dbReference type="OMA" id="VEADTHR"/>
<sequence>MFGAVSSAAKLFHADKLTAMMSSVELWVVLTTVLLVMKFTIDSFGPWYSNKFMSGTVAFLESTSQKMVHFTLGLMRPSPTATNDFFQAWAVLMVTLQCSINVGSPYGSKQTTLVGLLSSLWTAKLLRDQTFLLLDAPLLLIWSLTAARMIAHFISSETATKINQENMRLVTDYMKYEHERSPAAADPVAMSGYKYLVAGEQDKTTTGSTGPPPDQLCFQWHDKLITTESVWSLSEDRLLGNTEDPRNEFKDVCLSFALYKLLRRRFYSLPMHEAADSKTKRLVFEGILGQEQKSGGDDDDYERAFRITEVELSFLQDYFYGNHAVVFVNGFPLRRLALSLLLVAALLFIAYPVHSIPTRRSDHHQQQQQQLGQNTVTHGVFITYSIIALIIGKEVWEILIHVFSHWTKVWMLCWYIREPKLQRPTMEKVVRAMFRLVTRGKWNQNIGQYNILVSANIFRLILFKLRPRTVKLPARVKSAVFESFRGLQSRESLRSYFSDTFECNQHLMNQFSWANEVEADTHRILVWHIATCFCEIANKPQETNDGYQHYVVAVGISNYCAYLLTLGSKLVPDSDDVSSKVFGAVREEVFRATRRCKDIRRRLMEVAAQPDGQGESILKMGAMLGRQLMQTYEGKADDDVWRVVAKFWTGFLLHLAASTDADDHKTHLEGRGELVTHLWALLCHAGFLGSTCHE</sequence>
<feature type="transmembrane region" description="Helical" evidence="1">
    <location>
        <begin position="375"/>
        <end position="392"/>
    </location>
</feature>
<reference evidence="3" key="2">
    <citation type="submission" date="2018-04" db="EMBL/GenBank/DDBJ databases">
        <title>OnivRS2 (Oryza nivara Reference Sequence Version 2).</title>
        <authorList>
            <person name="Zhang J."/>
            <person name="Kudrna D."/>
            <person name="Lee S."/>
            <person name="Talag J."/>
            <person name="Rajasekar S."/>
            <person name="Welchert J."/>
            <person name="Hsing Y.-I."/>
            <person name="Wing R.A."/>
        </authorList>
    </citation>
    <scope>NUCLEOTIDE SEQUENCE [LARGE SCALE GENOMIC DNA]</scope>
    <source>
        <strain evidence="3">SL10</strain>
    </source>
</reference>
<dbReference type="Gramene" id="ONIVA11G19930.1">
    <property type="protein sequence ID" value="ONIVA11G19930.1"/>
    <property type="gene ID" value="ONIVA11G19930"/>
</dbReference>
<dbReference type="PANTHER" id="PTHR31325">
    <property type="entry name" value="OS01G0798800 PROTEIN-RELATED"/>
    <property type="match status" value="1"/>
</dbReference>
<dbReference type="EnsemblPlants" id="ONIVA11G19930.1">
    <property type="protein sequence ID" value="ONIVA11G19930.1"/>
    <property type="gene ID" value="ONIVA11G19930"/>
</dbReference>
<name>A0A0E0J4D1_ORYNI</name>
<evidence type="ECO:0000256" key="1">
    <source>
        <dbReference type="SAM" id="Phobius"/>
    </source>
</evidence>
<dbReference type="Pfam" id="PF13968">
    <property type="entry name" value="DUF4220"/>
    <property type="match status" value="1"/>
</dbReference>
<dbReference type="AlphaFoldDB" id="A0A0E0J4D1"/>
<dbReference type="HOGENOM" id="CLU_008762_2_1_1"/>
<dbReference type="InterPro" id="IPR007658">
    <property type="entry name" value="DUF594"/>
</dbReference>
<evidence type="ECO:0000259" key="2">
    <source>
        <dbReference type="Pfam" id="PF13968"/>
    </source>
</evidence>
<dbReference type="InterPro" id="IPR025315">
    <property type="entry name" value="DUF4220"/>
</dbReference>
<reference evidence="3" key="1">
    <citation type="submission" date="2015-04" db="UniProtKB">
        <authorList>
            <consortium name="EnsemblPlants"/>
        </authorList>
    </citation>
    <scope>IDENTIFICATION</scope>
    <source>
        <strain evidence="3">SL10</strain>
    </source>
</reference>
<keyword evidence="4" id="KW-1185">Reference proteome</keyword>
<feature type="domain" description="DUF4220" evidence="2">
    <location>
        <begin position="64"/>
        <end position="452"/>
    </location>
</feature>
<keyword evidence="1" id="KW-0472">Membrane</keyword>
<keyword evidence="1" id="KW-1133">Transmembrane helix</keyword>
<dbReference type="Proteomes" id="UP000006591">
    <property type="component" value="Chromosome 11"/>
</dbReference>
<feature type="transmembrane region" description="Helical" evidence="1">
    <location>
        <begin position="336"/>
        <end position="354"/>
    </location>
</feature>
<protein>
    <recommendedName>
        <fullName evidence="2">DUF4220 domain-containing protein</fullName>
    </recommendedName>
</protein>
<keyword evidence="1" id="KW-0812">Transmembrane</keyword>
<dbReference type="Pfam" id="PF04578">
    <property type="entry name" value="DUF594"/>
    <property type="match status" value="1"/>
</dbReference>
<accession>A0A0E0J4D1</accession>
<dbReference type="STRING" id="4536.A0A0E0J4D1"/>
<dbReference type="eggNOG" id="ENOG502QSWW">
    <property type="taxonomic scope" value="Eukaryota"/>
</dbReference>
<evidence type="ECO:0000313" key="3">
    <source>
        <dbReference type="EnsemblPlants" id="ONIVA11G19930.1"/>
    </source>
</evidence>
<organism evidence="3">
    <name type="scientific">Oryza nivara</name>
    <name type="common">Indian wild rice</name>
    <name type="synonym">Oryza sativa f. spontanea</name>
    <dbReference type="NCBI Taxonomy" id="4536"/>
    <lineage>
        <taxon>Eukaryota</taxon>
        <taxon>Viridiplantae</taxon>
        <taxon>Streptophyta</taxon>
        <taxon>Embryophyta</taxon>
        <taxon>Tracheophyta</taxon>
        <taxon>Spermatophyta</taxon>
        <taxon>Magnoliopsida</taxon>
        <taxon>Liliopsida</taxon>
        <taxon>Poales</taxon>
        <taxon>Poaceae</taxon>
        <taxon>BOP clade</taxon>
        <taxon>Oryzoideae</taxon>
        <taxon>Oryzeae</taxon>
        <taxon>Oryzinae</taxon>
        <taxon>Oryza</taxon>
    </lineage>
</organism>
<proteinExistence type="predicted"/>